<dbReference type="RefSeq" id="WP_317833555.1">
    <property type="nucleotide sequence ID" value="NZ_CP136920.1"/>
</dbReference>
<reference evidence="2 3" key="1">
    <citation type="submission" date="2023-10" db="EMBL/GenBank/DDBJ databases">
        <title>Rubellicoccus peritrichatus gen. nov., sp. nov., isolated from an algae of coral reef tank.</title>
        <authorList>
            <person name="Luo J."/>
        </authorList>
    </citation>
    <scope>NUCLEOTIDE SEQUENCE [LARGE SCALE GENOMIC DNA]</scope>
    <source>
        <strain evidence="2 3">CR14</strain>
    </source>
</reference>
<accession>A0AAQ3QV48</accession>
<evidence type="ECO:0000313" key="2">
    <source>
        <dbReference type="EMBL" id="WOO41148.1"/>
    </source>
</evidence>
<dbReference type="Pfam" id="PF17131">
    <property type="entry name" value="LolA_like"/>
    <property type="match status" value="1"/>
</dbReference>
<proteinExistence type="predicted"/>
<dbReference type="EMBL" id="CP136920">
    <property type="protein sequence ID" value="WOO41148.1"/>
    <property type="molecule type" value="Genomic_DNA"/>
</dbReference>
<dbReference type="Proteomes" id="UP001304300">
    <property type="component" value="Chromosome"/>
</dbReference>
<dbReference type="InterPro" id="IPR033399">
    <property type="entry name" value="TP_0789-like"/>
</dbReference>
<sequence length="283" mass="32131">MFCAAFICFGYSGLWGFRTPMPDRGERIISETQVIAQPWSNVELSRLVHLGANGDVITMDIIWFIQSDGEGTIKYLMRFFGPLEGVSVLRIESPGRPTEVILYDPDLGENRKIKKSELADYFYHLGWTFEDLTPETGARFDYGKQGIVMLDGLVCNKIQATPAFPDAENVTRYGSRILWITQDSGDLRKVEFYDWDGGLIKTLRASVHESAAEDTPNVVSRPSRMTLEHFEKETLDCSVTLKRKMQVELPSEIFTEAFIEAWSPEQDVMLLSFLEEADESSVE</sequence>
<organism evidence="2 3">
    <name type="scientific">Rubellicoccus peritrichatus</name>
    <dbReference type="NCBI Taxonomy" id="3080537"/>
    <lineage>
        <taxon>Bacteria</taxon>
        <taxon>Pseudomonadati</taxon>
        <taxon>Verrucomicrobiota</taxon>
        <taxon>Opitutia</taxon>
        <taxon>Puniceicoccales</taxon>
        <taxon>Cerasicoccaceae</taxon>
        <taxon>Rubellicoccus</taxon>
    </lineage>
</organism>
<protein>
    <submittedName>
        <fullName evidence="2">Outer membrane lipoprotein-sorting protein</fullName>
    </submittedName>
</protein>
<gene>
    <name evidence="2" type="ORF">RZN69_21215</name>
</gene>
<evidence type="ECO:0000313" key="3">
    <source>
        <dbReference type="Proteomes" id="UP001304300"/>
    </source>
</evidence>
<name>A0AAQ3QV48_9BACT</name>
<dbReference type="KEGG" id="puo:RZN69_21215"/>
<dbReference type="CDD" id="cd16329">
    <property type="entry name" value="LolA_like"/>
    <property type="match status" value="1"/>
</dbReference>
<feature type="domain" description="Uncharacterized protein TP-0789" evidence="1">
    <location>
        <begin position="74"/>
        <end position="260"/>
    </location>
</feature>
<keyword evidence="2" id="KW-0449">Lipoprotein</keyword>
<keyword evidence="3" id="KW-1185">Reference proteome</keyword>
<dbReference type="AlphaFoldDB" id="A0AAQ3QV48"/>
<evidence type="ECO:0000259" key="1">
    <source>
        <dbReference type="Pfam" id="PF17131"/>
    </source>
</evidence>
<dbReference type="Gene3D" id="2.50.20.10">
    <property type="entry name" value="Lipoprotein localisation LolA/LolB/LppX"/>
    <property type="match status" value="1"/>
</dbReference>